<feature type="domain" description="Protein kinase" evidence="5">
    <location>
        <begin position="11"/>
        <end position="281"/>
    </location>
</feature>
<dbReference type="Pfam" id="PF13432">
    <property type="entry name" value="TPR_16"/>
    <property type="match status" value="2"/>
</dbReference>
<comment type="caution">
    <text evidence="6">The sequence shown here is derived from an EMBL/GenBank/DDBJ whole genome shotgun (WGS) entry which is preliminary data.</text>
</comment>
<evidence type="ECO:0000256" key="3">
    <source>
        <dbReference type="PROSITE-ProRule" id="PRU00339"/>
    </source>
</evidence>
<dbReference type="GO" id="GO:0004672">
    <property type="term" value="F:protein kinase activity"/>
    <property type="evidence" value="ECO:0007669"/>
    <property type="project" value="InterPro"/>
</dbReference>
<dbReference type="InterPro" id="IPR050498">
    <property type="entry name" value="Ycf3"/>
</dbReference>
<dbReference type="SUPFAM" id="SSF56112">
    <property type="entry name" value="Protein kinase-like (PK-like)"/>
    <property type="match status" value="1"/>
</dbReference>
<accession>A0A2W4WB61</accession>
<proteinExistence type="predicted"/>
<evidence type="ECO:0000256" key="2">
    <source>
        <dbReference type="ARBA" id="ARBA00022803"/>
    </source>
</evidence>
<evidence type="ECO:0000313" key="7">
    <source>
        <dbReference type="Proteomes" id="UP000249081"/>
    </source>
</evidence>
<dbReference type="Gene3D" id="1.25.40.10">
    <property type="entry name" value="Tetratricopeptide repeat domain"/>
    <property type="match status" value="3"/>
</dbReference>
<keyword evidence="4" id="KW-1133">Transmembrane helix</keyword>
<dbReference type="InterPro" id="IPR000719">
    <property type="entry name" value="Prot_kinase_dom"/>
</dbReference>
<dbReference type="Gene3D" id="3.30.200.20">
    <property type="entry name" value="Phosphorylase Kinase, domain 1"/>
    <property type="match status" value="1"/>
</dbReference>
<keyword evidence="4" id="KW-0812">Transmembrane</keyword>
<keyword evidence="1" id="KW-0677">Repeat</keyword>
<dbReference type="InterPro" id="IPR011990">
    <property type="entry name" value="TPR-like_helical_dom_sf"/>
</dbReference>
<feature type="repeat" description="TPR" evidence="3">
    <location>
        <begin position="563"/>
        <end position="596"/>
    </location>
</feature>
<dbReference type="Gene3D" id="1.10.510.10">
    <property type="entry name" value="Transferase(Phosphotransferase) domain 1"/>
    <property type="match status" value="1"/>
</dbReference>
<dbReference type="GO" id="GO:0005524">
    <property type="term" value="F:ATP binding"/>
    <property type="evidence" value="ECO:0007669"/>
    <property type="project" value="InterPro"/>
</dbReference>
<feature type="repeat" description="TPR" evidence="3">
    <location>
        <begin position="424"/>
        <end position="457"/>
    </location>
</feature>
<evidence type="ECO:0000256" key="4">
    <source>
        <dbReference type="SAM" id="Phobius"/>
    </source>
</evidence>
<dbReference type="Pfam" id="PF13414">
    <property type="entry name" value="TPR_11"/>
    <property type="match status" value="1"/>
</dbReference>
<dbReference type="Pfam" id="PF00069">
    <property type="entry name" value="Pkinase"/>
    <property type="match status" value="1"/>
</dbReference>
<reference evidence="7" key="1">
    <citation type="submission" date="2018-04" db="EMBL/GenBank/DDBJ databases">
        <authorList>
            <person name="Cornet L."/>
        </authorList>
    </citation>
    <scope>NUCLEOTIDE SEQUENCE [LARGE SCALE GENOMIC DNA]</scope>
</reference>
<dbReference type="InterPro" id="IPR011009">
    <property type="entry name" value="Kinase-like_dom_sf"/>
</dbReference>
<sequence length="654" mass="72124">MVVKRLIDGRFQFIRVVSTKAYTKTYLMTDHSDAAKAKCIVKHLQLPAHNAITLKFLNNLLAKRVNLLKRMGNHDAIARNLAAVQEGQDFYWVRDYVRGNPLLAELAEGKPRAAAEVRAFLIEGLEALDLIQRHGIAHQNLHPNNLIRHRDRGHLVLVDFGLIQDTGTPEPVSETNGKSISPSTESAYLPQINHRQYTRFARFAADHFALGMIAVQMATGLSNEAIPRLSQDDFLAQVNLQLDECSSLGDALKDVLLRMVSPQAESQFQQAKDILLAIPDLEPAPASITAAAAASPLPQENGVMESAQQQLADSAAQLKTTRALHRSNLWLGAGAATALLVAAVVVWLRIPQTMKVNNLLQEAETAKQMGQNNDSLNYLNQVLELRPRNRDALAERSTLLWENGQSEEALQDLTNAIEAHPDRPDTYYQRGNLRFQLGDLQGAIADYGEALQLKDTYTDAYVNRGNARAELGDEAGAIQDYTAAINVASNPESKADAFLNRCLSLSNLGDHATALSDCTEAVNLRPNNRLAYENRGLVKRRLNDFQGAIQDFSISIQIDASSPEPYYNRGLTRQELGDFAGAMNDFNQTIELNSNHPFAYYDRGLLYAELGNIDSAIADLETVASACLDVSRLGCFDDAQYQLERLRAAQGGEP</sequence>
<dbReference type="PANTHER" id="PTHR44858">
    <property type="entry name" value="TETRATRICOPEPTIDE REPEAT PROTEIN 6"/>
    <property type="match status" value="1"/>
</dbReference>
<dbReference type="InterPro" id="IPR019734">
    <property type="entry name" value="TPR_rpt"/>
</dbReference>
<evidence type="ECO:0000313" key="6">
    <source>
        <dbReference type="EMBL" id="PZO42274.1"/>
    </source>
</evidence>
<evidence type="ECO:0000256" key="1">
    <source>
        <dbReference type="ARBA" id="ARBA00022737"/>
    </source>
</evidence>
<protein>
    <recommendedName>
        <fullName evidence="5">Protein kinase domain-containing protein</fullName>
    </recommendedName>
</protein>
<keyword evidence="2 3" id="KW-0802">TPR repeat</keyword>
<evidence type="ECO:0000259" key="5">
    <source>
        <dbReference type="PROSITE" id="PS50011"/>
    </source>
</evidence>
<dbReference type="AlphaFoldDB" id="A0A2W4WB61"/>
<feature type="transmembrane region" description="Helical" evidence="4">
    <location>
        <begin position="329"/>
        <end position="350"/>
    </location>
</feature>
<reference evidence="6 7" key="2">
    <citation type="submission" date="2018-06" db="EMBL/GenBank/DDBJ databases">
        <title>Metagenomic assembly of (sub)arctic Cyanobacteria and their associated microbiome from non-axenic cultures.</title>
        <authorList>
            <person name="Baurain D."/>
        </authorList>
    </citation>
    <scope>NUCLEOTIDE SEQUENCE [LARGE SCALE GENOMIC DNA]</scope>
    <source>
        <strain evidence="6">ULC041bin1</strain>
    </source>
</reference>
<dbReference type="Proteomes" id="UP000249081">
    <property type="component" value="Unassembled WGS sequence"/>
</dbReference>
<keyword evidence="4" id="KW-0472">Membrane</keyword>
<organism evidence="6 7">
    <name type="scientific">Shackletoniella antarctica</name>
    <dbReference type="NCBI Taxonomy" id="268115"/>
    <lineage>
        <taxon>Bacteria</taxon>
        <taxon>Bacillati</taxon>
        <taxon>Cyanobacteriota</taxon>
        <taxon>Cyanophyceae</taxon>
        <taxon>Oculatellales</taxon>
        <taxon>Oculatellaceae</taxon>
        <taxon>Shackletoniella</taxon>
    </lineage>
</organism>
<dbReference type="SMART" id="SM00028">
    <property type="entry name" value="TPR"/>
    <property type="match status" value="8"/>
</dbReference>
<name>A0A2W4WB61_9CYAN</name>
<dbReference type="PROSITE" id="PS50005">
    <property type="entry name" value="TPR"/>
    <property type="match status" value="2"/>
</dbReference>
<dbReference type="PANTHER" id="PTHR44858:SF1">
    <property type="entry name" value="UDP-N-ACETYLGLUCOSAMINE--PEPTIDE N-ACETYLGLUCOSAMINYLTRANSFERASE SPINDLY-RELATED"/>
    <property type="match status" value="1"/>
</dbReference>
<dbReference type="SUPFAM" id="SSF48452">
    <property type="entry name" value="TPR-like"/>
    <property type="match status" value="1"/>
</dbReference>
<dbReference type="PROSITE" id="PS50011">
    <property type="entry name" value="PROTEIN_KINASE_DOM"/>
    <property type="match status" value="1"/>
</dbReference>
<dbReference type="SMART" id="SM00220">
    <property type="entry name" value="S_TKc"/>
    <property type="match status" value="1"/>
</dbReference>
<dbReference type="EMBL" id="QBMN01000050">
    <property type="protein sequence ID" value="PZO42274.1"/>
    <property type="molecule type" value="Genomic_DNA"/>
</dbReference>
<gene>
    <name evidence="6" type="ORF">DCF17_09095</name>
</gene>